<evidence type="ECO:0000313" key="3">
    <source>
        <dbReference type="Proteomes" id="UP000289821"/>
    </source>
</evidence>
<dbReference type="InterPro" id="IPR045391">
    <property type="entry name" value="DUF6520"/>
</dbReference>
<evidence type="ECO:0000256" key="1">
    <source>
        <dbReference type="SAM" id="SignalP"/>
    </source>
</evidence>
<name>A0A4Q0NRT4_9FLAO</name>
<keyword evidence="1" id="KW-0732">Signal</keyword>
<organism evidence="2 3">
    <name type="scientific">Leeuwenhoekiella aestuarii</name>
    <dbReference type="NCBI Taxonomy" id="2249426"/>
    <lineage>
        <taxon>Bacteria</taxon>
        <taxon>Pseudomonadati</taxon>
        <taxon>Bacteroidota</taxon>
        <taxon>Flavobacteriia</taxon>
        <taxon>Flavobacteriales</taxon>
        <taxon>Flavobacteriaceae</taxon>
        <taxon>Leeuwenhoekiella</taxon>
    </lineage>
</organism>
<dbReference type="RefSeq" id="WP_128761910.1">
    <property type="nucleotide sequence ID" value="NZ_QOVI01000005.1"/>
</dbReference>
<keyword evidence="3" id="KW-1185">Reference proteome</keyword>
<sequence length="88" mass="9462">MKTHVLKLGLPVLAMAFGVLSAFATIPEAETSLAPERGYLNTTTPCTQSIMCSTVVGPICEDANDNQLHGKRFENDPACPVVLYQPVQ</sequence>
<dbReference type="Pfam" id="PF20130">
    <property type="entry name" value="DUF6520"/>
    <property type="match status" value="1"/>
</dbReference>
<reference evidence="2 3" key="1">
    <citation type="submission" date="2018-07" db="EMBL/GenBank/DDBJ databases">
        <title>Leeuwenhoekiella genomics.</title>
        <authorList>
            <person name="Tahon G."/>
            <person name="Willems A."/>
        </authorList>
    </citation>
    <scope>NUCLEOTIDE SEQUENCE [LARGE SCALE GENOMIC DNA]</scope>
    <source>
        <strain evidence="2 3">R-50232</strain>
    </source>
</reference>
<dbReference type="EMBL" id="QOVI01000005">
    <property type="protein sequence ID" value="RXG13124.1"/>
    <property type="molecule type" value="Genomic_DNA"/>
</dbReference>
<proteinExistence type="predicted"/>
<evidence type="ECO:0000313" key="2">
    <source>
        <dbReference type="EMBL" id="RXG13124.1"/>
    </source>
</evidence>
<comment type="caution">
    <text evidence="2">The sequence shown here is derived from an EMBL/GenBank/DDBJ whole genome shotgun (WGS) entry which is preliminary data.</text>
</comment>
<accession>A0A4Q0NRT4</accession>
<protein>
    <submittedName>
        <fullName evidence="2">Uncharacterized protein</fullName>
    </submittedName>
</protein>
<dbReference type="AlphaFoldDB" id="A0A4Q0NRT4"/>
<feature type="chain" id="PRO_5020903695" evidence="1">
    <location>
        <begin position="25"/>
        <end position="88"/>
    </location>
</feature>
<gene>
    <name evidence="2" type="ORF">DSM04_105102</name>
</gene>
<dbReference type="Proteomes" id="UP000289821">
    <property type="component" value="Unassembled WGS sequence"/>
</dbReference>
<feature type="signal peptide" evidence="1">
    <location>
        <begin position="1"/>
        <end position="24"/>
    </location>
</feature>